<evidence type="ECO:0000256" key="4">
    <source>
        <dbReference type="ARBA" id="ARBA00017559"/>
    </source>
</evidence>
<accession>A0AAV7AF35</accession>
<dbReference type="GO" id="GO:0051661">
    <property type="term" value="P:maintenance of centrosome location"/>
    <property type="evidence" value="ECO:0007669"/>
    <property type="project" value="TreeGrafter"/>
</dbReference>
<reference evidence="8" key="1">
    <citation type="thesis" date="2020" institute="ProQuest LLC" country="789 East Eisenhower Parkway, Ann Arbor, MI, USA">
        <title>Comparative Genomics and Chromosome Evolution.</title>
        <authorList>
            <person name="Mudd A.B."/>
        </authorList>
    </citation>
    <scope>NUCLEOTIDE SEQUENCE</scope>
    <source>
        <strain evidence="8">237g6f4</strain>
        <tissue evidence="8">Blood</tissue>
    </source>
</reference>
<dbReference type="GO" id="GO:0031616">
    <property type="term" value="C:spindle pole centrosome"/>
    <property type="evidence" value="ECO:0007669"/>
    <property type="project" value="TreeGrafter"/>
</dbReference>
<dbReference type="InterPro" id="IPR006599">
    <property type="entry name" value="CARP_motif"/>
</dbReference>
<sequence>MDAYKVQIWAKTDPFLIGALQCPPPAKFNMHYLRKMATYVRSRSAEGCYPRLSYAMWRHIACGKLQLLEDTAWMYYEAFHSLTERSPHKSLEWAERVSSCASVEEYEKVKSKLSVDTLQFLLFLYIQQINKVSLRTSLIGDEWPSPRARSPTPDLAGQSNFHNKNWDDYGHHTFIQNHLPYLLELLLDPDQLTKSSHSSHCSLLSLEAAQSLGFLLEGTVDKSRTVHSFIDLALWHPLQNASGYSKTSETFSLKKLQAWIKECFVVNSFGMSACIKSGRKLAWAQLVDGSNRKAKIVCNVYKVPRGNHMVLMSYIHRQTLAKSSETLVGARVKISHCNESFIYLLSPLRCVTIEKCRNSTIILGPVQTVLHVQMCDHVKVISVCQRLSLLSTTNCTFHILTPTRPLLFSGNQSVVFSPFHTHYSMLEDHMGQTGLATLPNYWDRPQLLSTESDNQVWKLMSPREFYSFVIPFEMEGDTTEVPGGLPPVFQKSMDQRQQKVLMWQKAVKESKLTREQRKHFQTIVEQKFNEWLVKTGNRHQLDSLVSPGDGTKEVAG</sequence>
<dbReference type="PROSITE" id="PS51329">
    <property type="entry name" value="C_CAP_COFACTOR_C"/>
    <property type="match status" value="1"/>
</dbReference>
<evidence type="ECO:0000313" key="8">
    <source>
        <dbReference type="EMBL" id="KAG8558629.1"/>
    </source>
</evidence>
<dbReference type="Gene3D" id="2.160.20.70">
    <property type="match status" value="1"/>
</dbReference>
<dbReference type="AlphaFoldDB" id="A0AAV7AF35"/>
<dbReference type="Pfam" id="PF07986">
    <property type="entry name" value="TBCC"/>
    <property type="match status" value="1"/>
</dbReference>
<evidence type="ECO:0000256" key="2">
    <source>
        <dbReference type="ARBA" id="ARBA00004647"/>
    </source>
</evidence>
<keyword evidence="5" id="KW-0963">Cytoplasm</keyword>
<gene>
    <name evidence="8" type="ORF">GDO81_017072</name>
</gene>
<dbReference type="Proteomes" id="UP000824782">
    <property type="component" value="Unassembled WGS sequence"/>
</dbReference>
<evidence type="ECO:0000256" key="1">
    <source>
        <dbReference type="ARBA" id="ARBA00004300"/>
    </source>
</evidence>
<comment type="caution">
    <text evidence="8">The sequence shown here is derived from an EMBL/GenBank/DDBJ whole genome shotgun (WGS) entry which is preliminary data.</text>
</comment>
<organism evidence="8 9">
    <name type="scientific">Engystomops pustulosus</name>
    <name type="common">Tungara frog</name>
    <name type="synonym">Physalaemus pustulosus</name>
    <dbReference type="NCBI Taxonomy" id="76066"/>
    <lineage>
        <taxon>Eukaryota</taxon>
        <taxon>Metazoa</taxon>
        <taxon>Chordata</taxon>
        <taxon>Craniata</taxon>
        <taxon>Vertebrata</taxon>
        <taxon>Euteleostomi</taxon>
        <taxon>Amphibia</taxon>
        <taxon>Batrachia</taxon>
        <taxon>Anura</taxon>
        <taxon>Neobatrachia</taxon>
        <taxon>Hyloidea</taxon>
        <taxon>Leptodactylidae</taxon>
        <taxon>Leiuperinae</taxon>
        <taxon>Engystomops</taxon>
    </lineage>
</organism>
<dbReference type="SMART" id="SM00673">
    <property type="entry name" value="CARP"/>
    <property type="match status" value="2"/>
</dbReference>
<dbReference type="InterPro" id="IPR016098">
    <property type="entry name" value="CAP/MinC_C"/>
</dbReference>
<dbReference type="PANTHER" id="PTHR16052">
    <property type="entry name" value="TBCC DOMAIN-CONTAINING PROTEIN 1"/>
    <property type="match status" value="1"/>
</dbReference>
<protein>
    <recommendedName>
        <fullName evidence="4">TBCC domain-containing protein 1</fullName>
    </recommendedName>
</protein>
<dbReference type="InterPro" id="IPR039589">
    <property type="entry name" value="TBCC1"/>
</dbReference>
<keyword evidence="9" id="KW-1185">Reference proteome</keyword>
<evidence type="ECO:0000256" key="5">
    <source>
        <dbReference type="ARBA" id="ARBA00022490"/>
    </source>
</evidence>
<comment type="similarity">
    <text evidence="3">Belongs to the TBCC family.</text>
</comment>
<feature type="domain" description="C-CAP/cofactor C-like" evidence="7">
    <location>
        <begin position="280"/>
        <end position="435"/>
    </location>
</feature>
<dbReference type="InterPro" id="IPR017901">
    <property type="entry name" value="C-CAP_CF_C-like"/>
</dbReference>
<name>A0AAV7AF35_ENGPU</name>
<proteinExistence type="inferred from homology"/>
<dbReference type="PANTHER" id="PTHR16052:SF0">
    <property type="entry name" value="TBCC DOMAIN-CONTAINING PROTEIN 1"/>
    <property type="match status" value="1"/>
</dbReference>
<dbReference type="GO" id="GO:0051684">
    <property type="term" value="P:maintenance of Golgi location"/>
    <property type="evidence" value="ECO:0007669"/>
    <property type="project" value="TreeGrafter"/>
</dbReference>
<evidence type="ECO:0000259" key="7">
    <source>
        <dbReference type="PROSITE" id="PS51329"/>
    </source>
</evidence>
<evidence type="ECO:0000313" key="9">
    <source>
        <dbReference type="Proteomes" id="UP000824782"/>
    </source>
</evidence>
<evidence type="ECO:0000256" key="6">
    <source>
        <dbReference type="ARBA" id="ARBA00023212"/>
    </source>
</evidence>
<evidence type="ECO:0000256" key="3">
    <source>
        <dbReference type="ARBA" id="ARBA00008848"/>
    </source>
</evidence>
<comment type="subcellular location">
    <subcellularLocation>
        <location evidence="1">Cytoplasm</location>
        <location evidence="1">Cytoskeleton</location>
        <location evidence="1">Microtubule organizing center</location>
        <location evidence="1">Centrosome</location>
    </subcellularLocation>
    <subcellularLocation>
        <location evidence="2">Cytoplasm</location>
        <location evidence="2">Cytoskeleton</location>
        <location evidence="2">Spindle pole</location>
    </subcellularLocation>
</comment>
<dbReference type="InterPro" id="IPR012945">
    <property type="entry name" value="Tubulin-bd_cofactor_C_dom"/>
</dbReference>
<keyword evidence="6" id="KW-0206">Cytoskeleton</keyword>
<dbReference type="EMBL" id="WNYA01000008">
    <property type="protein sequence ID" value="KAG8558629.1"/>
    <property type="molecule type" value="Genomic_DNA"/>
</dbReference>